<accession>A0AAW9CQD6</accession>
<comment type="caution">
    <text evidence="2">The sequence shown here is derived from an EMBL/GenBank/DDBJ whole genome shotgun (WGS) entry which is preliminary data.</text>
</comment>
<organism evidence="2 3">
    <name type="scientific">Burkholderia thailandensis</name>
    <dbReference type="NCBI Taxonomy" id="57975"/>
    <lineage>
        <taxon>Bacteria</taxon>
        <taxon>Pseudomonadati</taxon>
        <taxon>Pseudomonadota</taxon>
        <taxon>Betaproteobacteria</taxon>
        <taxon>Burkholderiales</taxon>
        <taxon>Burkholderiaceae</taxon>
        <taxon>Burkholderia</taxon>
        <taxon>pseudomallei group</taxon>
    </lineage>
</organism>
<feature type="compositionally biased region" description="Basic and acidic residues" evidence="1">
    <location>
        <begin position="8"/>
        <end position="23"/>
    </location>
</feature>
<evidence type="ECO:0000313" key="3">
    <source>
        <dbReference type="Proteomes" id="UP001272137"/>
    </source>
</evidence>
<name>A0AAW9CQD6_BURTH</name>
<protein>
    <submittedName>
        <fullName evidence="2">Uncharacterized protein</fullName>
    </submittedName>
</protein>
<dbReference type="Proteomes" id="UP001272137">
    <property type="component" value="Unassembled WGS sequence"/>
</dbReference>
<evidence type="ECO:0000256" key="1">
    <source>
        <dbReference type="SAM" id="MobiDB-lite"/>
    </source>
</evidence>
<evidence type="ECO:0000313" key="2">
    <source>
        <dbReference type="EMBL" id="MDW9252051.1"/>
    </source>
</evidence>
<sequence>MRAPRGFAAERPERCERAHDRIGPRAGRARPIAHRAGPSRPPDAHGDTSPASSTHQARIAPLSTMPAAVASFFRIVERHAISSIGTNSAIRRAARPADFRFQI</sequence>
<dbReference type="AlphaFoldDB" id="A0AAW9CQD6"/>
<dbReference type="EMBL" id="QXCT01000001">
    <property type="protein sequence ID" value="MDW9252051.1"/>
    <property type="molecule type" value="Genomic_DNA"/>
</dbReference>
<gene>
    <name evidence="2" type="ORF">C7S16_6798</name>
</gene>
<proteinExistence type="predicted"/>
<feature type="region of interest" description="Disordered" evidence="1">
    <location>
        <begin position="1"/>
        <end position="60"/>
    </location>
</feature>
<reference evidence="2" key="1">
    <citation type="submission" date="2018-08" db="EMBL/GenBank/DDBJ databases">
        <title>Identification of Burkholderia cepacia strains that express a Burkholderia pseudomallei-like capsular polysaccharide.</title>
        <authorList>
            <person name="Burtnick M.N."/>
            <person name="Vongsouvath M."/>
            <person name="Newton P."/>
            <person name="Wuthiekanun V."/>
            <person name="Limmathurotsakul D."/>
            <person name="Brett P.J."/>
            <person name="Chantratita N."/>
            <person name="Dance D.A."/>
        </authorList>
    </citation>
    <scope>NUCLEOTIDE SEQUENCE</scope>
    <source>
        <strain evidence="2">SBXCC001</strain>
    </source>
</reference>